<organism evidence="2 3">
    <name type="scientific">Penstemon smallii</name>
    <dbReference type="NCBI Taxonomy" id="265156"/>
    <lineage>
        <taxon>Eukaryota</taxon>
        <taxon>Viridiplantae</taxon>
        <taxon>Streptophyta</taxon>
        <taxon>Embryophyta</taxon>
        <taxon>Tracheophyta</taxon>
        <taxon>Spermatophyta</taxon>
        <taxon>Magnoliopsida</taxon>
        <taxon>eudicotyledons</taxon>
        <taxon>Gunneridae</taxon>
        <taxon>Pentapetalae</taxon>
        <taxon>asterids</taxon>
        <taxon>lamiids</taxon>
        <taxon>Lamiales</taxon>
        <taxon>Plantaginaceae</taxon>
        <taxon>Cheloneae</taxon>
        <taxon>Penstemon</taxon>
    </lineage>
</organism>
<feature type="region of interest" description="Disordered" evidence="1">
    <location>
        <begin position="37"/>
        <end position="66"/>
    </location>
</feature>
<dbReference type="AlphaFoldDB" id="A0ABD3TCA8"/>
<dbReference type="Proteomes" id="UP001634393">
    <property type="component" value="Unassembled WGS sequence"/>
</dbReference>
<keyword evidence="3" id="KW-1185">Reference proteome</keyword>
<evidence type="ECO:0000313" key="3">
    <source>
        <dbReference type="Proteomes" id="UP001634393"/>
    </source>
</evidence>
<proteinExistence type="predicted"/>
<reference evidence="2 3" key="1">
    <citation type="submission" date="2024-12" db="EMBL/GenBank/DDBJ databases">
        <title>The unique morphological basis and parallel evolutionary history of personate flowers in Penstemon.</title>
        <authorList>
            <person name="Depatie T.H."/>
            <person name="Wessinger C.A."/>
        </authorList>
    </citation>
    <scope>NUCLEOTIDE SEQUENCE [LARGE SCALE GENOMIC DNA]</scope>
    <source>
        <strain evidence="2">WTNN_2</strain>
        <tissue evidence="2">Leaf</tissue>
    </source>
</reference>
<evidence type="ECO:0000313" key="2">
    <source>
        <dbReference type="EMBL" id="KAL3834621.1"/>
    </source>
</evidence>
<dbReference type="EMBL" id="JBJXBP010000004">
    <property type="protein sequence ID" value="KAL3834621.1"/>
    <property type="molecule type" value="Genomic_DNA"/>
</dbReference>
<feature type="compositionally biased region" description="Low complexity" evidence="1">
    <location>
        <begin position="40"/>
        <end position="49"/>
    </location>
</feature>
<comment type="caution">
    <text evidence="2">The sequence shown here is derived from an EMBL/GenBank/DDBJ whole genome shotgun (WGS) entry which is preliminary data.</text>
</comment>
<sequence>MKPDGRVFPHTLSNKLRETGTFKLIPSTFALMTVHRHTAASRSTSPASTVQQGAAGGVPTTTPTNSLSSFAHKPSFTASIGQVACVRPKVALPELPP</sequence>
<accession>A0ABD3TCA8</accession>
<protein>
    <submittedName>
        <fullName evidence="2">Uncharacterized protein</fullName>
    </submittedName>
</protein>
<name>A0ABD3TCA8_9LAMI</name>
<gene>
    <name evidence="2" type="ORF">ACJIZ3_009357</name>
</gene>
<evidence type="ECO:0000256" key="1">
    <source>
        <dbReference type="SAM" id="MobiDB-lite"/>
    </source>
</evidence>